<dbReference type="OrthoDB" id="5596743at2759"/>
<evidence type="ECO:0000313" key="2">
    <source>
        <dbReference type="EMBL" id="PMD17627.1"/>
    </source>
</evidence>
<accession>A0A2J6PUB6</accession>
<keyword evidence="3" id="KW-1185">Reference proteome</keyword>
<feature type="chain" id="PRO_5014372546" evidence="1">
    <location>
        <begin position="17"/>
        <end position="109"/>
    </location>
</feature>
<dbReference type="Proteomes" id="UP000235672">
    <property type="component" value="Unassembled WGS sequence"/>
</dbReference>
<name>A0A2J6PUB6_9HELO</name>
<evidence type="ECO:0000256" key="1">
    <source>
        <dbReference type="SAM" id="SignalP"/>
    </source>
</evidence>
<gene>
    <name evidence="2" type="ORF">NA56DRAFT_661922</name>
</gene>
<reference evidence="2 3" key="1">
    <citation type="submission" date="2016-05" db="EMBL/GenBank/DDBJ databases">
        <title>A degradative enzymes factory behind the ericoid mycorrhizal symbiosis.</title>
        <authorList>
            <consortium name="DOE Joint Genome Institute"/>
            <person name="Martino E."/>
            <person name="Morin E."/>
            <person name="Grelet G."/>
            <person name="Kuo A."/>
            <person name="Kohler A."/>
            <person name="Daghino S."/>
            <person name="Barry K."/>
            <person name="Choi C."/>
            <person name="Cichocki N."/>
            <person name="Clum A."/>
            <person name="Copeland A."/>
            <person name="Hainaut M."/>
            <person name="Haridas S."/>
            <person name="Labutti K."/>
            <person name="Lindquist E."/>
            <person name="Lipzen A."/>
            <person name="Khouja H.-R."/>
            <person name="Murat C."/>
            <person name="Ohm R."/>
            <person name="Olson A."/>
            <person name="Spatafora J."/>
            <person name="Veneault-Fourrey C."/>
            <person name="Henrissat B."/>
            <person name="Grigoriev I."/>
            <person name="Martin F."/>
            <person name="Perotto S."/>
        </authorList>
    </citation>
    <scope>NUCLEOTIDE SEQUENCE [LARGE SCALE GENOMIC DNA]</scope>
    <source>
        <strain evidence="2 3">UAMH 7357</strain>
    </source>
</reference>
<protein>
    <submittedName>
        <fullName evidence="2">Uncharacterized protein</fullName>
    </submittedName>
</protein>
<organism evidence="2 3">
    <name type="scientific">Hyaloscypha hepaticicola</name>
    <dbReference type="NCBI Taxonomy" id="2082293"/>
    <lineage>
        <taxon>Eukaryota</taxon>
        <taxon>Fungi</taxon>
        <taxon>Dikarya</taxon>
        <taxon>Ascomycota</taxon>
        <taxon>Pezizomycotina</taxon>
        <taxon>Leotiomycetes</taxon>
        <taxon>Helotiales</taxon>
        <taxon>Hyaloscyphaceae</taxon>
        <taxon>Hyaloscypha</taxon>
    </lineage>
</organism>
<dbReference type="STRING" id="1745343.A0A2J6PUB6"/>
<evidence type="ECO:0000313" key="3">
    <source>
        <dbReference type="Proteomes" id="UP000235672"/>
    </source>
</evidence>
<proteinExistence type="predicted"/>
<dbReference type="AlphaFoldDB" id="A0A2J6PUB6"/>
<dbReference type="EMBL" id="KZ613498">
    <property type="protein sequence ID" value="PMD17627.1"/>
    <property type="molecule type" value="Genomic_DNA"/>
</dbReference>
<keyword evidence="1" id="KW-0732">Signal</keyword>
<feature type="signal peptide" evidence="1">
    <location>
        <begin position="1"/>
        <end position="16"/>
    </location>
</feature>
<sequence>MRPTLILLALTSLAFGNLIPKDDNGCNADNCARAVTGTRDGPATVAAHQADCKSFMQVTEHWDWPPTSPTNVPAYATACSGTARYSSACSCFGFPVVTVHPTHKKDHGW</sequence>